<evidence type="ECO:0000313" key="3">
    <source>
        <dbReference type="Proteomes" id="UP000532373"/>
    </source>
</evidence>
<feature type="chain" id="PRO_5034166556" evidence="1">
    <location>
        <begin position="27"/>
        <end position="113"/>
    </location>
</feature>
<feature type="signal peptide" evidence="1">
    <location>
        <begin position="1"/>
        <end position="26"/>
    </location>
</feature>
<dbReference type="Proteomes" id="UP000532373">
    <property type="component" value="Unassembled WGS sequence"/>
</dbReference>
<organism evidence="2 3">
    <name type="scientific">Aminobacter carboxidus</name>
    <dbReference type="NCBI Taxonomy" id="376165"/>
    <lineage>
        <taxon>Bacteria</taxon>
        <taxon>Pseudomonadati</taxon>
        <taxon>Pseudomonadota</taxon>
        <taxon>Alphaproteobacteria</taxon>
        <taxon>Hyphomicrobiales</taxon>
        <taxon>Phyllobacteriaceae</taxon>
        <taxon>Aminobacter</taxon>
    </lineage>
</organism>
<dbReference type="RefSeq" id="WP_184768465.1">
    <property type="nucleotide sequence ID" value="NZ_JACHGI010000002.1"/>
</dbReference>
<evidence type="ECO:0000256" key="1">
    <source>
        <dbReference type="SAM" id="SignalP"/>
    </source>
</evidence>
<proteinExistence type="predicted"/>
<dbReference type="EMBL" id="JACHGI010000002">
    <property type="protein sequence ID" value="MBB6466029.1"/>
    <property type="molecule type" value="Genomic_DNA"/>
</dbReference>
<keyword evidence="1" id="KW-0732">Signal</keyword>
<dbReference type="AlphaFoldDB" id="A0A8E2BCB4"/>
<sequence length="113" mass="12784">MSFQDLTKTIALGVTIAALTAGAAFAQAKPLSALSKADELFIEYQFSNSVKWCFNHWRMMLIDPRNSMRTTIDVDMREGSITFEDKGLSRKVVCEQTGMRTIFDGEEKFESYP</sequence>
<gene>
    <name evidence="2" type="ORF">HNQ96_001887</name>
</gene>
<comment type="caution">
    <text evidence="2">The sequence shown here is derived from an EMBL/GenBank/DDBJ whole genome shotgun (WGS) entry which is preliminary data.</text>
</comment>
<accession>A0A8E2BCB4</accession>
<protein>
    <submittedName>
        <fullName evidence="2">Uncharacterized protein</fullName>
    </submittedName>
</protein>
<name>A0A8E2BCB4_9HYPH</name>
<reference evidence="2 3" key="1">
    <citation type="submission" date="2020-08" db="EMBL/GenBank/DDBJ databases">
        <title>Genomic Encyclopedia of Type Strains, Phase IV (KMG-IV): sequencing the most valuable type-strain genomes for metagenomic binning, comparative biology and taxonomic classification.</title>
        <authorList>
            <person name="Goeker M."/>
        </authorList>
    </citation>
    <scope>NUCLEOTIDE SEQUENCE [LARGE SCALE GENOMIC DNA]</scope>
    <source>
        <strain evidence="2 3">DSM 17454</strain>
    </source>
</reference>
<evidence type="ECO:0000313" key="2">
    <source>
        <dbReference type="EMBL" id="MBB6466029.1"/>
    </source>
</evidence>